<reference evidence="1" key="1">
    <citation type="submission" date="2018-05" db="EMBL/GenBank/DDBJ databases">
        <authorList>
            <person name="Lanie J.A."/>
            <person name="Ng W.-L."/>
            <person name="Kazmierczak K.M."/>
            <person name="Andrzejewski T.M."/>
            <person name="Davidsen T.M."/>
            <person name="Wayne K.J."/>
            <person name="Tettelin H."/>
            <person name="Glass J.I."/>
            <person name="Rusch D."/>
            <person name="Podicherti R."/>
            <person name="Tsui H.-C.T."/>
            <person name="Winkler M.E."/>
        </authorList>
    </citation>
    <scope>NUCLEOTIDE SEQUENCE</scope>
</reference>
<protein>
    <recommendedName>
        <fullName evidence="2">Nucleoside 2-deoxyribosyltransferase</fullName>
    </recommendedName>
</protein>
<name>A0A382E9B7_9ZZZZ</name>
<organism evidence="1">
    <name type="scientific">marine metagenome</name>
    <dbReference type="NCBI Taxonomy" id="408172"/>
    <lineage>
        <taxon>unclassified sequences</taxon>
        <taxon>metagenomes</taxon>
        <taxon>ecological metagenomes</taxon>
    </lineage>
</organism>
<dbReference type="AlphaFoldDB" id="A0A382E9B7"/>
<proteinExistence type="predicted"/>
<evidence type="ECO:0008006" key="2">
    <source>
        <dbReference type="Google" id="ProtNLM"/>
    </source>
</evidence>
<accession>A0A382E9B7</accession>
<dbReference type="EMBL" id="UINC01043388">
    <property type="protein sequence ID" value="SVB47356.1"/>
    <property type="molecule type" value="Genomic_DNA"/>
</dbReference>
<sequence>MEYADNKGANWRTEITAWLKESLGHDVIDPVIESSNLVKKHEAENYCEWKQSDPDRYKTFVRLAIDQDLRAVIGETNYLICLWDSSVLKGGGTHGEITLAYFIGKPVYLVNKLPQKDLSSWIMACATQSVSDFDNLKDVLKQKYGHDDHRT</sequence>
<evidence type="ECO:0000313" key="1">
    <source>
        <dbReference type="EMBL" id="SVB47356.1"/>
    </source>
</evidence>
<gene>
    <name evidence="1" type="ORF">METZ01_LOCUS200210</name>
</gene>